<accession>A0ABM6RR19</accession>
<evidence type="ECO:0000313" key="2">
    <source>
        <dbReference type="EMBL" id="AUW93700.1"/>
    </source>
</evidence>
<name>A0ABM6RR19_9FIRM</name>
<sequence>MAVRLGDRQQQPPVFWLLKDYERSWTRRMTLFTIRLLYDARRGVIPSMFLPQRRFGLTASLMEKGGSNAPPHRDGRGLGAATQR</sequence>
<reference evidence="2 3" key="1">
    <citation type="journal article" date="2019" name="Sci. Rep.">
        <title>Sulfobacillus thermotolerans: new insights into resistance and metabolic capacities of acidophilic chemolithotrophs.</title>
        <authorList>
            <person name="Panyushkina A.E."/>
            <person name="Babenko V.V."/>
            <person name="Nikitina A.S."/>
            <person name="Selezneva O.V."/>
            <person name="Tsaplina I.A."/>
            <person name="Letarova M.A."/>
            <person name="Kostryukova E.S."/>
            <person name="Letarov A.V."/>
        </authorList>
    </citation>
    <scope>NUCLEOTIDE SEQUENCE [LARGE SCALE GENOMIC DNA]</scope>
    <source>
        <strain evidence="2 3">Kr1</strain>
    </source>
</reference>
<dbReference type="Proteomes" id="UP000325292">
    <property type="component" value="Chromosome"/>
</dbReference>
<keyword evidence="3" id="KW-1185">Reference proteome</keyword>
<feature type="region of interest" description="Disordered" evidence="1">
    <location>
        <begin position="62"/>
        <end position="84"/>
    </location>
</feature>
<protein>
    <submittedName>
        <fullName evidence="2">Uncharacterized protein</fullName>
    </submittedName>
</protein>
<evidence type="ECO:0000313" key="3">
    <source>
        <dbReference type="Proteomes" id="UP000325292"/>
    </source>
</evidence>
<gene>
    <name evidence="2" type="ORF">BXT84_06880</name>
</gene>
<organism evidence="2 3">
    <name type="scientific">Sulfobacillus thermotolerans</name>
    <dbReference type="NCBI Taxonomy" id="338644"/>
    <lineage>
        <taxon>Bacteria</taxon>
        <taxon>Bacillati</taxon>
        <taxon>Bacillota</taxon>
        <taxon>Clostridia</taxon>
        <taxon>Eubacteriales</taxon>
        <taxon>Clostridiales Family XVII. Incertae Sedis</taxon>
        <taxon>Sulfobacillus</taxon>
    </lineage>
</organism>
<proteinExistence type="predicted"/>
<evidence type="ECO:0000256" key="1">
    <source>
        <dbReference type="SAM" id="MobiDB-lite"/>
    </source>
</evidence>
<dbReference type="EMBL" id="CP019454">
    <property type="protein sequence ID" value="AUW93700.1"/>
    <property type="molecule type" value="Genomic_DNA"/>
</dbReference>